<evidence type="ECO:0000256" key="1">
    <source>
        <dbReference type="SAM" id="MobiDB-lite"/>
    </source>
</evidence>
<gene>
    <name evidence="3" type="primary">LOC120260571</name>
</gene>
<feature type="region of interest" description="Disordered" evidence="1">
    <location>
        <begin position="113"/>
        <end position="146"/>
    </location>
</feature>
<evidence type="ECO:0000313" key="2">
    <source>
        <dbReference type="Proteomes" id="UP001515500"/>
    </source>
</evidence>
<dbReference type="GeneID" id="120260571"/>
<keyword evidence="2" id="KW-1185">Reference proteome</keyword>
<reference evidence="3" key="1">
    <citation type="submission" date="2025-08" db="UniProtKB">
        <authorList>
            <consortium name="RefSeq"/>
        </authorList>
    </citation>
    <scope>IDENTIFICATION</scope>
</reference>
<dbReference type="AlphaFoldDB" id="A0AB40B9N8"/>
<dbReference type="Proteomes" id="UP001515500">
    <property type="component" value="Chromosome 5"/>
</dbReference>
<dbReference type="PANTHER" id="PTHR31110">
    <property type="entry name" value="PESTICIDAL CRYSTAL CRY8BA PROTEIN"/>
    <property type="match status" value="1"/>
</dbReference>
<accession>A0AB40B9N8</accession>
<protein>
    <submittedName>
        <fullName evidence="3">Uncharacterized protein LOC120260571 isoform X1</fullName>
    </submittedName>
</protein>
<dbReference type="RefSeq" id="XP_039124007.1">
    <property type="nucleotide sequence ID" value="XM_039268073.1"/>
</dbReference>
<evidence type="ECO:0000313" key="3">
    <source>
        <dbReference type="RefSeq" id="XP_039124007.1"/>
    </source>
</evidence>
<sequence length="1136" mass="128568">MFTEGLDEKAISWIKQGSEVEQTARPPLIEKFPLDPAPNSPLVCKTNSFLSPKRLPPVKFYSGLLVPHANISLDSEDEQDESVASVPEGFYTDHYDTLGEESLISSDSELFERPKSRISNDEMNTKTSHESVKKSDGSSKRTLVRGQSKENLMVDVEARFMRTNVVNSIAADDTLVPQGHLRTEFMHLKFEELQTPPSAPPILRKRRGHCLDVEADDTGVVYECFDVSSDIAGETQNTNEPLPRCDPGDGEAQIPAWKNSMVDEIPCFTTSVQSAWQTFVAYDACFRLCLNAWARNCMEAPEFLRDECVVLRNAFGLQKYLLQPKGQIQGSGSLLVDSKEGVCSKGRKVIKQIEVEVKKVRIIPRRRKLRSTYSQRAIYMQMGAEYVRHVSLMLKNQMNTLKLASYQATPEENLSCFLQLKSSSGEAVNDSPTCLIPGSGDSHVFCPESNGDCLSLEVQDNNKMNLGQANIDISSLADSEQSEIVRWWPLHHGDDGCIGKVQLIISICSISDRMNSLKGGLVVETLIYDLVLEAALRALHFNTKNLHICGIWEWLLHEFSDYYGVSDAYTKLRYLSCVMAIATPTKDCLDLIYNLLLPVIKARSDKSLNRQERSIFLDCEEQIKALLATTFENYKSLDESSPEGLTDMLFPIQDTAAPALVPAVQIFTLLYDVLSQEAQSVLRNYLQNAAAKRCRRHMVETDEFMSNNGDGFLTDPMTISTAYLKMKSLCANISNEIQADMKIHNEHILPSSIDLPNIAASIYSSQLNKRLRGFLAACPPCKPSPHVSELLIATSEFERHLDSWKIMPVIGGVVSRDLFHNYIMVWIQDTQLGLLNLCKMEKVPCCGILTNYSTSPFVETMYDHIRDDLNEYEVVINRWPQYLLSLENVVADVERAIMKAIEKQYNDILIPLRDGIPKMLEKQVQKFTRRQSTQVYAVPNQLGTFLNTVKRMLDVLHTRVEEKLKSWASYLTLVRDGNPVFGEQMNGIVVLLRKKYKKYVEAIVEKLISNTQTNRTTRLKRILEDTKEAEGEAEIRERMQALSMQLTDSIQNLHGVFSSRIFVAICRQFWDRMGQIVLKFLESRKENRNWYRGSEYALGVLDDLFASELQTLLGNSIQDKDLDPPRSVIEARSILC</sequence>
<organism evidence="2 3">
    <name type="scientific">Dioscorea cayennensis subsp. rotundata</name>
    <name type="common">White Guinea yam</name>
    <name type="synonym">Dioscorea rotundata</name>
    <dbReference type="NCBI Taxonomy" id="55577"/>
    <lineage>
        <taxon>Eukaryota</taxon>
        <taxon>Viridiplantae</taxon>
        <taxon>Streptophyta</taxon>
        <taxon>Embryophyta</taxon>
        <taxon>Tracheophyta</taxon>
        <taxon>Spermatophyta</taxon>
        <taxon>Magnoliopsida</taxon>
        <taxon>Liliopsida</taxon>
        <taxon>Dioscoreales</taxon>
        <taxon>Dioscoreaceae</taxon>
        <taxon>Dioscorea</taxon>
    </lineage>
</organism>
<feature type="compositionally biased region" description="Basic and acidic residues" evidence="1">
    <location>
        <begin position="113"/>
        <end position="139"/>
    </location>
</feature>
<name>A0AB40B9N8_DIOCR</name>
<proteinExistence type="predicted"/>
<dbReference type="PANTHER" id="PTHR31110:SF3">
    <property type="entry name" value="PORTAL PROTEIN"/>
    <property type="match status" value="1"/>
</dbReference>